<name>A0ABT7URM0_9FIRM</name>
<dbReference type="InterPro" id="IPR051677">
    <property type="entry name" value="AfsR-DnrI-RedD_regulator"/>
</dbReference>
<keyword evidence="1" id="KW-0805">Transcription regulation</keyword>
<dbReference type="Gene3D" id="3.30.70.270">
    <property type="match status" value="1"/>
</dbReference>
<comment type="caution">
    <text evidence="4">The sequence shown here is derived from an EMBL/GenBank/DDBJ whole genome shotgun (WGS) entry which is preliminary data.</text>
</comment>
<sequence length="408" mass="46430">MSLEVTMFGGFVLRHNGNTLKLERNNVTRSMQVLQMLLFHGEEGVPKDVLMDQLFGYEDGVTNPANNLKVTISNLRRILKQVGLEDTTVVFKAGSYHLVSSEEITVDAFQFHQQAELALAAQGEERVALLEAACDLYNGDFLPHLAGCDWAMVAAVHYKEEYAACVHALCEELRQRQDWQQMLRVSTQASGLSPQEDWDILRIQSLLVMQRYQEAKEVYEETANRMLDEFGVKPSDRLNECMRQLETVLPSSKASLEQLQEVLKEEDVSRGAYYCPFPSFIDTYRTVSRMLERSGQSAYLMMCWVTDKQGHRIEQRGQVAQVMPQVGEAIHSALRRGDIYTRAEDDRFLILLMGINRENCSIVIQRIDECYTALRRGSRGPAVTLHYKMAPVGDMSPQQWKSGSVNWG</sequence>
<evidence type="ECO:0000259" key="3">
    <source>
        <dbReference type="SMART" id="SM01043"/>
    </source>
</evidence>
<evidence type="ECO:0000256" key="2">
    <source>
        <dbReference type="ARBA" id="ARBA00023163"/>
    </source>
</evidence>
<proteinExistence type="predicted"/>
<dbReference type="SUPFAM" id="SSF46894">
    <property type="entry name" value="C-terminal effector domain of the bipartite response regulators"/>
    <property type="match status" value="1"/>
</dbReference>
<dbReference type="EMBL" id="JAUDCL010000016">
    <property type="protein sequence ID" value="MDM8201531.1"/>
    <property type="molecule type" value="Genomic_DNA"/>
</dbReference>
<evidence type="ECO:0000313" key="5">
    <source>
        <dbReference type="Proteomes" id="UP001529380"/>
    </source>
</evidence>
<keyword evidence="5" id="KW-1185">Reference proteome</keyword>
<dbReference type="InterPro" id="IPR029787">
    <property type="entry name" value="Nucleotide_cyclase"/>
</dbReference>
<dbReference type="InterPro" id="IPR043128">
    <property type="entry name" value="Rev_trsase/Diguanyl_cyclase"/>
</dbReference>
<dbReference type="InterPro" id="IPR005158">
    <property type="entry name" value="BTAD"/>
</dbReference>
<evidence type="ECO:0000313" key="4">
    <source>
        <dbReference type="EMBL" id="MDM8201531.1"/>
    </source>
</evidence>
<keyword evidence="2" id="KW-0804">Transcription</keyword>
<dbReference type="SUPFAM" id="SSF48452">
    <property type="entry name" value="TPR-like"/>
    <property type="match status" value="1"/>
</dbReference>
<dbReference type="RefSeq" id="WP_289600106.1">
    <property type="nucleotide sequence ID" value="NZ_JAUDCL010000016.1"/>
</dbReference>
<evidence type="ECO:0000256" key="1">
    <source>
        <dbReference type="ARBA" id="ARBA00023015"/>
    </source>
</evidence>
<dbReference type="InterPro" id="IPR036388">
    <property type="entry name" value="WH-like_DNA-bd_sf"/>
</dbReference>
<dbReference type="PANTHER" id="PTHR35807:SF1">
    <property type="entry name" value="TRANSCRIPTIONAL REGULATOR REDD"/>
    <property type="match status" value="1"/>
</dbReference>
<dbReference type="InterPro" id="IPR000160">
    <property type="entry name" value="GGDEF_dom"/>
</dbReference>
<dbReference type="Pfam" id="PF03704">
    <property type="entry name" value="BTAD"/>
    <property type="match status" value="1"/>
</dbReference>
<reference evidence="4 5" key="1">
    <citation type="submission" date="2023-06" db="EMBL/GenBank/DDBJ databases">
        <title>Identification and characterization of horizontal gene transfer across gut microbiota members of farm animals based on homology search.</title>
        <authorList>
            <person name="Schwarzerova J."/>
            <person name="Nykrynova M."/>
            <person name="Jureckova K."/>
            <person name="Cejkova D."/>
            <person name="Rychlik I."/>
        </authorList>
    </citation>
    <scope>NUCLEOTIDE SEQUENCE [LARGE SCALE GENOMIC DNA]</scope>
    <source>
        <strain evidence="4 5">ET340</strain>
    </source>
</reference>
<organism evidence="4 5">
    <name type="scientific">Allofournierella massiliensis</name>
    <dbReference type="NCBI Taxonomy" id="1650663"/>
    <lineage>
        <taxon>Bacteria</taxon>
        <taxon>Bacillati</taxon>
        <taxon>Bacillota</taxon>
        <taxon>Clostridia</taxon>
        <taxon>Eubacteriales</taxon>
        <taxon>Oscillospiraceae</taxon>
        <taxon>Allofournierella</taxon>
    </lineage>
</organism>
<dbReference type="PANTHER" id="PTHR35807">
    <property type="entry name" value="TRANSCRIPTIONAL REGULATOR REDD-RELATED"/>
    <property type="match status" value="1"/>
</dbReference>
<dbReference type="Gene3D" id="1.25.40.10">
    <property type="entry name" value="Tetratricopeptide repeat domain"/>
    <property type="match status" value="1"/>
</dbReference>
<dbReference type="InterPro" id="IPR016032">
    <property type="entry name" value="Sig_transdc_resp-reg_C-effctor"/>
</dbReference>
<dbReference type="Gene3D" id="1.10.10.10">
    <property type="entry name" value="Winged helix-like DNA-binding domain superfamily/Winged helix DNA-binding domain"/>
    <property type="match status" value="1"/>
</dbReference>
<feature type="domain" description="Bacterial transcriptional activator" evidence="3">
    <location>
        <begin position="106"/>
        <end position="246"/>
    </location>
</feature>
<gene>
    <name evidence="4" type="ORF">QUW08_09525</name>
</gene>
<protein>
    <submittedName>
        <fullName evidence="4">BTAD domain-containing putative transcriptional regulator</fullName>
    </submittedName>
</protein>
<dbReference type="Pfam" id="PF00990">
    <property type="entry name" value="GGDEF"/>
    <property type="match status" value="1"/>
</dbReference>
<dbReference type="SUPFAM" id="SSF55073">
    <property type="entry name" value="Nucleotide cyclase"/>
    <property type="match status" value="1"/>
</dbReference>
<dbReference type="Proteomes" id="UP001529380">
    <property type="component" value="Unassembled WGS sequence"/>
</dbReference>
<dbReference type="SMART" id="SM01043">
    <property type="entry name" value="BTAD"/>
    <property type="match status" value="1"/>
</dbReference>
<accession>A0ABT7URM0</accession>
<dbReference type="InterPro" id="IPR011990">
    <property type="entry name" value="TPR-like_helical_dom_sf"/>
</dbReference>